<dbReference type="PROSITE" id="PS50280">
    <property type="entry name" value="SET"/>
    <property type="match status" value="1"/>
</dbReference>
<name>W2RQQ8_CYPE1</name>
<gene>
    <name evidence="3" type="ORF">HMPREF1541_07671</name>
</gene>
<protein>
    <recommendedName>
        <fullName evidence="2">SET domain-containing protein</fullName>
    </recommendedName>
</protein>
<reference evidence="3 4" key="1">
    <citation type="submission" date="2013-03" db="EMBL/GenBank/DDBJ databases">
        <title>The Genome Sequence of Phialophora europaea CBS 101466.</title>
        <authorList>
            <consortium name="The Broad Institute Genomics Platform"/>
            <person name="Cuomo C."/>
            <person name="de Hoog S."/>
            <person name="Gorbushina A."/>
            <person name="Walker B."/>
            <person name="Young S.K."/>
            <person name="Zeng Q."/>
            <person name="Gargeya S."/>
            <person name="Fitzgerald M."/>
            <person name="Haas B."/>
            <person name="Abouelleil A."/>
            <person name="Allen A.W."/>
            <person name="Alvarado L."/>
            <person name="Arachchi H.M."/>
            <person name="Berlin A.M."/>
            <person name="Chapman S.B."/>
            <person name="Gainer-Dewar J."/>
            <person name="Goldberg J."/>
            <person name="Griggs A."/>
            <person name="Gujja S."/>
            <person name="Hansen M."/>
            <person name="Howarth C."/>
            <person name="Imamovic A."/>
            <person name="Ireland A."/>
            <person name="Larimer J."/>
            <person name="McCowan C."/>
            <person name="Murphy C."/>
            <person name="Pearson M."/>
            <person name="Poon T.W."/>
            <person name="Priest M."/>
            <person name="Roberts A."/>
            <person name="Saif S."/>
            <person name="Shea T."/>
            <person name="Sisk P."/>
            <person name="Sykes S."/>
            <person name="Wortman J."/>
            <person name="Nusbaum C."/>
            <person name="Birren B."/>
        </authorList>
    </citation>
    <scope>NUCLEOTIDE SEQUENCE [LARGE SCALE GENOMIC DNA]</scope>
    <source>
        <strain evidence="3 4">CBS 101466</strain>
    </source>
</reference>
<organism evidence="3 4">
    <name type="scientific">Cyphellophora europaea (strain CBS 101466)</name>
    <name type="common">Phialophora europaea</name>
    <dbReference type="NCBI Taxonomy" id="1220924"/>
    <lineage>
        <taxon>Eukaryota</taxon>
        <taxon>Fungi</taxon>
        <taxon>Dikarya</taxon>
        <taxon>Ascomycota</taxon>
        <taxon>Pezizomycotina</taxon>
        <taxon>Eurotiomycetes</taxon>
        <taxon>Chaetothyriomycetidae</taxon>
        <taxon>Chaetothyriales</taxon>
        <taxon>Cyphellophoraceae</taxon>
        <taxon>Cyphellophora</taxon>
    </lineage>
</organism>
<dbReference type="EMBL" id="KB822723">
    <property type="protein sequence ID" value="ETN38048.1"/>
    <property type="molecule type" value="Genomic_DNA"/>
</dbReference>
<dbReference type="AlphaFoldDB" id="W2RQQ8"/>
<evidence type="ECO:0000313" key="4">
    <source>
        <dbReference type="Proteomes" id="UP000030752"/>
    </source>
</evidence>
<dbReference type="HOGENOM" id="CLU_028281_1_1_1"/>
<keyword evidence="4" id="KW-1185">Reference proteome</keyword>
<dbReference type="Pfam" id="PF00856">
    <property type="entry name" value="SET"/>
    <property type="match status" value="1"/>
</dbReference>
<accession>W2RQQ8</accession>
<proteinExistence type="predicted"/>
<dbReference type="Proteomes" id="UP000030752">
    <property type="component" value="Unassembled WGS sequence"/>
</dbReference>
<dbReference type="OrthoDB" id="265717at2759"/>
<evidence type="ECO:0000256" key="1">
    <source>
        <dbReference type="SAM" id="MobiDB-lite"/>
    </source>
</evidence>
<dbReference type="PANTHER" id="PTHR47332">
    <property type="entry name" value="SET DOMAIN-CONTAINING PROTEIN 5"/>
    <property type="match status" value="1"/>
</dbReference>
<evidence type="ECO:0000259" key="2">
    <source>
        <dbReference type="PROSITE" id="PS50280"/>
    </source>
</evidence>
<dbReference type="RefSeq" id="XP_008720217.1">
    <property type="nucleotide sequence ID" value="XM_008721995.1"/>
</dbReference>
<feature type="region of interest" description="Disordered" evidence="1">
    <location>
        <begin position="1"/>
        <end position="65"/>
    </location>
</feature>
<feature type="compositionally biased region" description="Polar residues" evidence="1">
    <location>
        <begin position="25"/>
        <end position="38"/>
    </location>
</feature>
<dbReference type="SUPFAM" id="SSF82199">
    <property type="entry name" value="SET domain"/>
    <property type="match status" value="1"/>
</dbReference>
<dbReference type="Gene3D" id="2.170.270.10">
    <property type="entry name" value="SET domain"/>
    <property type="match status" value="1"/>
</dbReference>
<dbReference type="InterPro" id="IPR046341">
    <property type="entry name" value="SET_dom_sf"/>
</dbReference>
<dbReference type="STRING" id="1220924.W2RQQ8"/>
<feature type="compositionally biased region" description="Polar residues" evidence="1">
    <location>
        <begin position="1"/>
        <end position="11"/>
    </location>
</feature>
<dbReference type="GeneID" id="19975010"/>
<dbReference type="PANTHER" id="PTHR47332:SF4">
    <property type="entry name" value="SET DOMAIN-CONTAINING PROTEIN 5"/>
    <property type="match status" value="1"/>
</dbReference>
<dbReference type="InParanoid" id="W2RQQ8"/>
<dbReference type="SMART" id="SM00317">
    <property type="entry name" value="SET"/>
    <property type="match status" value="1"/>
</dbReference>
<sequence length="367" mass="40817">MESELSQQLGRLNTDRARLFVPDEQSASTTPCSTSFTGSIPSTSLTAASSTPSSDDESTTPCCEIQSTPDRGQALFSARRIRPGTLIFAEEPLIALSKELEESYEAIEAAFSALSKREKKAYGALFDAKKSRMSTTVSIYYSNCYSTESFVGAQVSDNTLEGGSCIGKLSSRINHSCVPNVCFSFLPPSLAHRRGQMRFYAIKAISKGKELLSNYDKSIFETSRRRQQKYLLHYGFRCTCEACLPQTDFWTRSDERRRAMRDAVSSVKGLEKKWQKAFEEDDATIQVEVCRGAVVELLELQGLLVKEGLTAVPLANAYRSLVKWSERGGLDVHQWREKELEVSILMSGKKSLRSVALKQVLDDNISG</sequence>
<feature type="domain" description="SET" evidence="2">
    <location>
        <begin position="61"/>
        <end position="216"/>
    </location>
</feature>
<dbReference type="CDD" id="cd20071">
    <property type="entry name" value="SET_SMYD"/>
    <property type="match status" value="1"/>
</dbReference>
<dbReference type="InterPro" id="IPR053185">
    <property type="entry name" value="SET_domain_protein"/>
</dbReference>
<dbReference type="eggNOG" id="KOG2084">
    <property type="taxonomic scope" value="Eukaryota"/>
</dbReference>
<feature type="compositionally biased region" description="Low complexity" evidence="1">
    <location>
        <begin position="39"/>
        <end position="53"/>
    </location>
</feature>
<dbReference type="InterPro" id="IPR001214">
    <property type="entry name" value="SET_dom"/>
</dbReference>
<evidence type="ECO:0000313" key="3">
    <source>
        <dbReference type="EMBL" id="ETN38048.1"/>
    </source>
</evidence>
<dbReference type="VEuPathDB" id="FungiDB:HMPREF1541_07671"/>